<evidence type="ECO:0000313" key="2">
    <source>
        <dbReference type="Proteomes" id="UP001301769"/>
    </source>
</evidence>
<dbReference type="Proteomes" id="UP001301769">
    <property type="component" value="Unassembled WGS sequence"/>
</dbReference>
<evidence type="ECO:0000313" key="1">
    <source>
        <dbReference type="EMBL" id="KAK4214811.1"/>
    </source>
</evidence>
<accession>A0AAN6Y9T2</accession>
<protein>
    <submittedName>
        <fullName evidence="1">Uncharacterized protein</fullName>
    </submittedName>
</protein>
<dbReference type="AlphaFoldDB" id="A0AAN6Y9T2"/>
<name>A0AAN6Y9T2_9PEZI</name>
<gene>
    <name evidence="1" type="ORF">QBC37DRAFT_399308</name>
</gene>
<keyword evidence="2" id="KW-1185">Reference proteome</keyword>
<organism evidence="1 2">
    <name type="scientific">Rhypophila decipiens</name>
    <dbReference type="NCBI Taxonomy" id="261697"/>
    <lineage>
        <taxon>Eukaryota</taxon>
        <taxon>Fungi</taxon>
        <taxon>Dikarya</taxon>
        <taxon>Ascomycota</taxon>
        <taxon>Pezizomycotina</taxon>
        <taxon>Sordariomycetes</taxon>
        <taxon>Sordariomycetidae</taxon>
        <taxon>Sordariales</taxon>
        <taxon>Naviculisporaceae</taxon>
        <taxon>Rhypophila</taxon>
    </lineage>
</organism>
<reference evidence="1" key="1">
    <citation type="journal article" date="2023" name="Mol. Phylogenet. Evol.">
        <title>Genome-scale phylogeny and comparative genomics of the fungal order Sordariales.</title>
        <authorList>
            <person name="Hensen N."/>
            <person name="Bonometti L."/>
            <person name="Westerberg I."/>
            <person name="Brannstrom I.O."/>
            <person name="Guillou S."/>
            <person name="Cros-Aarteil S."/>
            <person name="Calhoun S."/>
            <person name="Haridas S."/>
            <person name="Kuo A."/>
            <person name="Mondo S."/>
            <person name="Pangilinan J."/>
            <person name="Riley R."/>
            <person name="LaButti K."/>
            <person name="Andreopoulos B."/>
            <person name="Lipzen A."/>
            <person name="Chen C."/>
            <person name="Yan M."/>
            <person name="Daum C."/>
            <person name="Ng V."/>
            <person name="Clum A."/>
            <person name="Steindorff A."/>
            <person name="Ohm R.A."/>
            <person name="Martin F."/>
            <person name="Silar P."/>
            <person name="Natvig D.O."/>
            <person name="Lalanne C."/>
            <person name="Gautier V."/>
            <person name="Ament-Velasquez S.L."/>
            <person name="Kruys A."/>
            <person name="Hutchinson M.I."/>
            <person name="Powell A.J."/>
            <person name="Barry K."/>
            <person name="Miller A.N."/>
            <person name="Grigoriev I.V."/>
            <person name="Debuchy R."/>
            <person name="Gladieux P."/>
            <person name="Hiltunen Thoren M."/>
            <person name="Johannesson H."/>
        </authorList>
    </citation>
    <scope>NUCLEOTIDE SEQUENCE</scope>
    <source>
        <strain evidence="1">PSN293</strain>
    </source>
</reference>
<reference evidence="1" key="2">
    <citation type="submission" date="2023-05" db="EMBL/GenBank/DDBJ databases">
        <authorList>
            <consortium name="Lawrence Berkeley National Laboratory"/>
            <person name="Steindorff A."/>
            <person name="Hensen N."/>
            <person name="Bonometti L."/>
            <person name="Westerberg I."/>
            <person name="Brannstrom I.O."/>
            <person name="Guillou S."/>
            <person name="Cros-Aarteil S."/>
            <person name="Calhoun S."/>
            <person name="Haridas S."/>
            <person name="Kuo A."/>
            <person name="Mondo S."/>
            <person name="Pangilinan J."/>
            <person name="Riley R."/>
            <person name="Labutti K."/>
            <person name="Andreopoulos B."/>
            <person name="Lipzen A."/>
            <person name="Chen C."/>
            <person name="Yanf M."/>
            <person name="Daum C."/>
            <person name="Ng V."/>
            <person name="Clum A."/>
            <person name="Ohm R."/>
            <person name="Martin F."/>
            <person name="Silar P."/>
            <person name="Natvig D."/>
            <person name="Lalanne C."/>
            <person name="Gautier V."/>
            <person name="Ament-Velasquez S.L."/>
            <person name="Kruys A."/>
            <person name="Hutchinson M.I."/>
            <person name="Powell A.J."/>
            <person name="Barry K."/>
            <person name="Miller A.N."/>
            <person name="Grigoriev I.V."/>
            <person name="Debuchy R."/>
            <person name="Gladieux P."/>
            <person name="Thoren M.H."/>
            <person name="Johannesson H."/>
        </authorList>
    </citation>
    <scope>NUCLEOTIDE SEQUENCE</scope>
    <source>
        <strain evidence="1">PSN293</strain>
    </source>
</reference>
<proteinExistence type="predicted"/>
<dbReference type="EMBL" id="MU858088">
    <property type="protein sequence ID" value="KAK4214811.1"/>
    <property type="molecule type" value="Genomic_DNA"/>
</dbReference>
<comment type="caution">
    <text evidence="1">The sequence shown here is derived from an EMBL/GenBank/DDBJ whole genome shotgun (WGS) entry which is preliminary data.</text>
</comment>
<sequence length="220" mass="24567">MPSYTIRYPHPVSKVTWYPVDQGIRINIFAAADEISPPKSPELSAQEEGRPGVELDHCRRPPSAISLEVHQSGLDWYRRSSPAETAELVVPESIPPSPVETTETNSITILTPSHTSGTMFESKEIRSDRGHDGEGNMTRRDSACLSTNKLATLQDVLAEERKHRPTLEERVKMPIVPVPRTVQTGRVIASFDLAFPELHVTGLDSRNADRKFDVSWEESD</sequence>